<sequence>MERLLRCCTALEFLRLQAMNWSSTLHITSRTLRTIYVCCWCCNERSQKVDPNMVIQDTPSLERLLVVDQQGPTRINVISAPKLKVVGYSSVKYFNFQCILGPVDDVYNDNHIECLDLHLSNITLNSYRGTPPEITLARFFLARAKVLSVLRLNTHLIRKDQWLDCSDLCYSSSAVVAVLLALVLRRISTTTSRLCTTTSFARLRRGRGNDGGASSARFSALVVTRWSTDLDGSKLGEKYLPGYGGRKTKNKIQLIGELAFRSWIFGRGFGLSNPDGWYDSRLKDTSWGEALGGLLEFPWMQPSKKLARVDTAEIKSQLVRKLGHQRSELYFHSLKKFLSFQLGKSEFDKICVATLGKENIKLHNFLVQSILGNAYMSLGPPPSRQTPTGNSQTSAVTNGTLASGVPLARRVRPVANRDKRFADKPSPLGKSPLGHPGAAEFVSVEDGEEVDQARGSPVCVQSQSPIRAPLGIPPKAQNSQPSISYPLEICYNNGELPGSEDLSKLLENKLKAEGLSISVECADLLNSGLNVYISQMLKSCLGVAKARGKTMRMPEANRSASAAVNGGRNNATASDLGCSYQASLVDLCTAVQSNARLLGCDYARQYEKIASHLDS</sequence>
<dbReference type="PANTHER" id="PTHR21277">
    <property type="entry name" value="TRANSCRIPTIONAL ADAPTER 1"/>
    <property type="match status" value="1"/>
</dbReference>
<dbReference type="GO" id="GO:0006357">
    <property type="term" value="P:regulation of transcription by RNA polymerase II"/>
    <property type="evidence" value="ECO:0007669"/>
    <property type="project" value="TreeGrafter"/>
</dbReference>
<dbReference type="EnsemblPlants" id="EMT27231">
    <property type="protein sequence ID" value="EMT27231"/>
    <property type="gene ID" value="F775_08631"/>
</dbReference>
<evidence type="ECO:0000259" key="3">
    <source>
        <dbReference type="Pfam" id="PF24758"/>
    </source>
</evidence>
<feature type="compositionally biased region" description="Polar residues" evidence="1">
    <location>
        <begin position="385"/>
        <end position="398"/>
    </location>
</feature>
<dbReference type="Pfam" id="PF24758">
    <property type="entry name" value="LRR_At5g56370"/>
    <property type="match status" value="1"/>
</dbReference>
<feature type="domain" description="FBD" evidence="2">
    <location>
        <begin position="110"/>
        <end position="148"/>
    </location>
</feature>
<evidence type="ECO:0000256" key="1">
    <source>
        <dbReference type="SAM" id="MobiDB-lite"/>
    </source>
</evidence>
<dbReference type="InterPro" id="IPR024738">
    <property type="entry name" value="Hfi1/Tada1"/>
</dbReference>
<reference evidence="4" key="1">
    <citation type="submission" date="2015-06" db="UniProtKB">
        <authorList>
            <consortium name="EnsemblPlants"/>
        </authorList>
    </citation>
    <scope>IDENTIFICATION</scope>
</reference>
<evidence type="ECO:0000313" key="4">
    <source>
        <dbReference type="EnsemblPlants" id="EMT27231"/>
    </source>
</evidence>
<protein>
    <submittedName>
        <fullName evidence="4">Uncharacterized protein</fullName>
    </submittedName>
</protein>
<dbReference type="AlphaFoldDB" id="M8CTX6"/>
<accession>M8CTX6</accession>
<name>M8CTX6_AEGTA</name>
<dbReference type="PANTHER" id="PTHR21277:SF44">
    <property type="entry name" value="TRANSCRIPTIONAL REGULATOR OF RNA POLII, SAGA, SUBUNIT"/>
    <property type="match status" value="1"/>
</dbReference>
<dbReference type="GO" id="GO:0003713">
    <property type="term" value="F:transcription coactivator activity"/>
    <property type="evidence" value="ECO:0007669"/>
    <property type="project" value="TreeGrafter"/>
</dbReference>
<feature type="domain" description="F-box/LRR-repeat protein 15/At3g58940/PEG3-like LRR" evidence="3">
    <location>
        <begin position="1"/>
        <end position="96"/>
    </location>
</feature>
<dbReference type="InterPro" id="IPR055411">
    <property type="entry name" value="LRR_FXL15/At3g58940/PEG3-like"/>
</dbReference>
<dbReference type="GO" id="GO:0000124">
    <property type="term" value="C:SAGA complex"/>
    <property type="evidence" value="ECO:0007669"/>
    <property type="project" value="TreeGrafter"/>
</dbReference>
<evidence type="ECO:0000259" key="2">
    <source>
        <dbReference type="Pfam" id="PF08387"/>
    </source>
</evidence>
<organism evidence="4">
    <name type="scientific">Aegilops tauschii</name>
    <name type="common">Tausch's goatgrass</name>
    <name type="synonym">Aegilops squarrosa</name>
    <dbReference type="NCBI Taxonomy" id="37682"/>
    <lineage>
        <taxon>Eukaryota</taxon>
        <taxon>Viridiplantae</taxon>
        <taxon>Streptophyta</taxon>
        <taxon>Embryophyta</taxon>
        <taxon>Tracheophyta</taxon>
        <taxon>Spermatophyta</taxon>
        <taxon>Magnoliopsida</taxon>
        <taxon>Liliopsida</taxon>
        <taxon>Poales</taxon>
        <taxon>Poaceae</taxon>
        <taxon>BOP clade</taxon>
        <taxon>Pooideae</taxon>
        <taxon>Triticodae</taxon>
        <taxon>Triticeae</taxon>
        <taxon>Triticinae</taxon>
        <taxon>Aegilops</taxon>
    </lineage>
</organism>
<dbReference type="InterPro" id="IPR006566">
    <property type="entry name" value="FBD"/>
</dbReference>
<dbReference type="Pfam" id="PF12767">
    <property type="entry name" value="SAGA-Tad1"/>
    <property type="match status" value="1"/>
</dbReference>
<feature type="region of interest" description="Disordered" evidence="1">
    <location>
        <begin position="378"/>
        <end position="398"/>
    </location>
</feature>
<dbReference type="Pfam" id="PF08387">
    <property type="entry name" value="FBD"/>
    <property type="match status" value="1"/>
</dbReference>
<proteinExistence type="predicted"/>